<accession>A0A2G5TR31</accession>
<comment type="caution">
    <text evidence="2">The sequence shown here is derived from an EMBL/GenBank/DDBJ whole genome shotgun (WGS) entry which is preliminary data.</text>
</comment>
<feature type="compositionally biased region" description="Basic residues" evidence="1">
    <location>
        <begin position="203"/>
        <end position="215"/>
    </location>
</feature>
<evidence type="ECO:0000313" key="2">
    <source>
        <dbReference type="EMBL" id="PIC29765.1"/>
    </source>
</evidence>
<feature type="region of interest" description="Disordered" evidence="1">
    <location>
        <begin position="174"/>
        <end position="215"/>
    </location>
</feature>
<organism evidence="2 3">
    <name type="scientific">Caenorhabditis nigoni</name>
    <dbReference type="NCBI Taxonomy" id="1611254"/>
    <lineage>
        <taxon>Eukaryota</taxon>
        <taxon>Metazoa</taxon>
        <taxon>Ecdysozoa</taxon>
        <taxon>Nematoda</taxon>
        <taxon>Chromadorea</taxon>
        <taxon>Rhabditida</taxon>
        <taxon>Rhabditina</taxon>
        <taxon>Rhabditomorpha</taxon>
        <taxon>Rhabditoidea</taxon>
        <taxon>Rhabditidae</taxon>
        <taxon>Peloderinae</taxon>
        <taxon>Caenorhabditis</taxon>
    </lineage>
</organism>
<proteinExistence type="predicted"/>
<dbReference type="OrthoDB" id="5899278at2759"/>
<gene>
    <name evidence="2" type="primary">Cnig_chr_V.g21252</name>
    <name evidence="2" type="ORF">B9Z55_021252</name>
</gene>
<reference evidence="3" key="1">
    <citation type="submission" date="2017-10" db="EMBL/GenBank/DDBJ databases">
        <title>Rapid genome shrinkage in a self-fertile nematode reveals novel sperm competition proteins.</title>
        <authorList>
            <person name="Yin D."/>
            <person name="Schwarz E.M."/>
            <person name="Thomas C.G."/>
            <person name="Felde R.L."/>
            <person name="Korf I.F."/>
            <person name="Cutter A.D."/>
            <person name="Schartner C.M."/>
            <person name="Ralston E.J."/>
            <person name="Meyer B.J."/>
            <person name="Haag E.S."/>
        </authorList>
    </citation>
    <scope>NUCLEOTIDE SEQUENCE [LARGE SCALE GENOMIC DNA]</scope>
    <source>
        <strain evidence="3">JU1422</strain>
    </source>
</reference>
<dbReference type="Proteomes" id="UP000230233">
    <property type="component" value="Chromosome V"/>
</dbReference>
<sequence length="215" mass="25493">MKSHEELMFKLEITPKKYVISLDNPKPIQAYVKNTSGIEQDVFVTVESFFFRIVNPTAVKHYTTQIYRHMKPKETLIFEIGTWDNATLNLPIEDLAKKYMHLGSIEGCLQVHHSEQWGFPLLVAEVCDDIFPDTYDTINRGWCIIQLVAEHETEFMKKRKTDFEEIRAKELAKKAEEEKIRHAKWKKEQEEKEQKEKEEMEKKKKNKKCPKCIIM</sequence>
<evidence type="ECO:0000256" key="1">
    <source>
        <dbReference type="SAM" id="MobiDB-lite"/>
    </source>
</evidence>
<name>A0A2G5TR31_9PELO</name>
<feature type="compositionally biased region" description="Basic and acidic residues" evidence="1">
    <location>
        <begin position="174"/>
        <end position="202"/>
    </location>
</feature>
<evidence type="ECO:0000313" key="3">
    <source>
        <dbReference type="Proteomes" id="UP000230233"/>
    </source>
</evidence>
<dbReference type="EMBL" id="PDUG01000005">
    <property type="protein sequence ID" value="PIC29765.1"/>
    <property type="molecule type" value="Genomic_DNA"/>
</dbReference>
<dbReference type="AlphaFoldDB" id="A0A2G5TR31"/>
<protein>
    <submittedName>
        <fullName evidence="2">Uncharacterized protein</fullName>
    </submittedName>
</protein>
<keyword evidence="3" id="KW-1185">Reference proteome</keyword>